<feature type="region of interest" description="Disordered" evidence="1">
    <location>
        <begin position="127"/>
        <end position="212"/>
    </location>
</feature>
<accession>A0A0C9TXJ4</accession>
<name>A0A0C9TXJ4_PAXIN</name>
<reference evidence="2 3" key="1">
    <citation type="submission" date="2014-06" db="EMBL/GenBank/DDBJ databases">
        <authorList>
            <consortium name="DOE Joint Genome Institute"/>
            <person name="Kuo A."/>
            <person name="Kohler A."/>
            <person name="Nagy L.G."/>
            <person name="Floudas D."/>
            <person name="Copeland A."/>
            <person name="Barry K.W."/>
            <person name="Cichocki N."/>
            <person name="Veneault-Fourrey C."/>
            <person name="LaButti K."/>
            <person name="Lindquist E.A."/>
            <person name="Lipzen A."/>
            <person name="Lundell T."/>
            <person name="Morin E."/>
            <person name="Murat C."/>
            <person name="Sun H."/>
            <person name="Tunlid A."/>
            <person name="Henrissat B."/>
            <person name="Grigoriev I.V."/>
            <person name="Hibbett D.S."/>
            <person name="Martin F."/>
            <person name="Nordberg H.P."/>
            <person name="Cantor M.N."/>
            <person name="Hua S.X."/>
        </authorList>
    </citation>
    <scope>NUCLEOTIDE SEQUENCE [LARGE SCALE GENOMIC DNA]</scope>
    <source>
        <strain evidence="2 3">ATCC 200175</strain>
    </source>
</reference>
<dbReference type="Proteomes" id="UP000053647">
    <property type="component" value="Unassembled WGS sequence"/>
</dbReference>
<dbReference type="OrthoDB" id="5327923at2759"/>
<dbReference type="AlphaFoldDB" id="A0A0C9TXJ4"/>
<feature type="region of interest" description="Disordered" evidence="1">
    <location>
        <begin position="629"/>
        <end position="655"/>
    </location>
</feature>
<evidence type="ECO:0008006" key="4">
    <source>
        <dbReference type="Google" id="ProtNLM"/>
    </source>
</evidence>
<feature type="compositionally biased region" description="Acidic residues" evidence="1">
    <location>
        <begin position="639"/>
        <end position="653"/>
    </location>
</feature>
<dbReference type="EMBL" id="KN819339">
    <property type="protein sequence ID" value="KIJ14993.1"/>
    <property type="molecule type" value="Genomic_DNA"/>
</dbReference>
<proteinExistence type="predicted"/>
<dbReference type="HOGENOM" id="CLU_013665_0_0_1"/>
<sequence>MATRPKGKPIMPLAELTGKTTPNGFQWGATLFDFFFVYRIPCVNAITTMTGSKLLKVMESIGESGYAKAKAEVEWAAAEQDPKVVPVANTQELIEAYDLRVKLGIFNSYSMIDSIRESALKITEYQVHNEHPAEESSDKDGERDEDMEKEDEDEEKHRVKEDATEGPAPHAEEDGADDVSDSMDVDSQRSVIREPSMHEDEETLEEEPIMPIPPPPEIPVTSPFHPSHYPSPWPFIPFTVPRVPMLLQERIPLHLLPRTLYVHDPFNLLSVRRWKIVDTSWLSRPDIVRTYTLSFSPAMQEKVDKATKDAEEMEEFKARTLIILRYTRTRQQIENYEPIIEVPLPPYQRRLTKVEEGHLYISPVAKVGEGNHSVVYKTEWELPRDLLTEPHFCKTCMKESMKEEMKKLRESGRWDRMMRAACWGPKGLTQHPTAQTVIDAMEDVNDPPILEKDGEIIEREITCVVAPDTHPIEILRAFEKGKVWELFKKKRNQNSPANAANQMIISFAEEEEVPLPKGSTSSSPLSAAPRVRINPKLAYQNPYNNLCSHRTVTNVCPVPRTTRFTVAAKLSIEHDKHLAREAENYQNFPEHFFQHWSGYNLVPPIRNPVPVHALVPQFFGYYTPVLEHENQEKVKDEEKGDEDEEDTDEEEEASVQKPYLSPILLLEHCGNPIDPDTVSDDEQEECRSLLLRFHAAGWLHESVAARNILVQKCPPTEFPATWLTTEAERSPSFRLIDFGRSRKYTKSEERMMEETAALKLFRVDYGACL</sequence>
<reference evidence="3" key="2">
    <citation type="submission" date="2015-01" db="EMBL/GenBank/DDBJ databases">
        <title>Evolutionary Origins and Diversification of the Mycorrhizal Mutualists.</title>
        <authorList>
            <consortium name="DOE Joint Genome Institute"/>
            <consortium name="Mycorrhizal Genomics Consortium"/>
            <person name="Kohler A."/>
            <person name="Kuo A."/>
            <person name="Nagy L.G."/>
            <person name="Floudas D."/>
            <person name="Copeland A."/>
            <person name="Barry K.W."/>
            <person name="Cichocki N."/>
            <person name="Veneault-Fourrey C."/>
            <person name="LaButti K."/>
            <person name="Lindquist E.A."/>
            <person name="Lipzen A."/>
            <person name="Lundell T."/>
            <person name="Morin E."/>
            <person name="Murat C."/>
            <person name="Riley R."/>
            <person name="Ohm R."/>
            <person name="Sun H."/>
            <person name="Tunlid A."/>
            <person name="Henrissat B."/>
            <person name="Grigoriev I.V."/>
            <person name="Hibbett D.S."/>
            <person name="Martin F."/>
        </authorList>
    </citation>
    <scope>NUCLEOTIDE SEQUENCE [LARGE SCALE GENOMIC DNA]</scope>
    <source>
        <strain evidence="3">ATCC 200175</strain>
    </source>
</reference>
<organism evidence="2 3">
    <name type="scientific">Paxillus involutus ATCC 200175</name>
    <dbReference type="NCBI Taxonomy" id="664439"/>
    <lineage>
        <taxon>Eukaryota</taxon>
        <taxon>Fungi</taxon>
        <taxon>Dikarya</taxon>
        <taxon>Basidiomycota</taxon>
        <taxon>Agaricomycotina</taxon>
        <taxon>Agaricomycetes</taxon>
        <taxon>Agaricomycetidae</taxon>
        <taxon>Boletales</taxon>
        <taxon>Paxilineae</taxon>
        <taxon>Paxillaceae</taxon>
        <taxon>Paxillus</taxon>
    </lineage>
</organism>
<feature type="compositionally biased region" description="Acidic residues" evidence="1">
    <location>
        <begin position="143"/>
        <end position="154"/>
    </location>
</feature>
<gene>
    <name evidence="2" type="ORF">PAXINDRAFT_115386</name>
</gene>
<evidence type="ECO:0000313" key="3">
    <source>
        <dbReference type="Proteomes" id="UP000053647"/>
    </source>
</evidence>
<keyword evidence="3" id="KW-1185">Reference proteome</keyword>
<feature type="compositionally biased region" description="Basic and acidic residues" evidence="1">
    <location>
        <begin position="127"/>
        <end position="142"/>
    </location>
</feature>
<feature type="compositionally biased region" description="Acidic residues" evidence="1">
    <location>
        <begin position="174"/>
        <end position="184"/>
    </location>
</feature>
<feature type="compositionally biased region" description="Acidic residues" evidence="1">
    <location>
        <begin position="199"/>
        <end position="208"/>
    </location>
</feature>
<evidence type="ECO:0000256" key="1">
    <source>
        <dbReference type="SAM" id="MobiDB-lite"/>
    </source>
</evidence>
<feature type="compositionally biased region" description="Basic and acidic residues" evidence="1">
    <location>
        <begin position="629"/>
        <end position="638"/>
    </location>
</feature>
<protein>
    <recommendedName>
        <fullName evidence="4">Protein kinase domain-containing protein</fullName>
    </recommendedName>
</protein>
<evidence type="ECO:0000313" key="2">
    <source>
        <dbReference type="EMBL" id="KIJ14993.1"/>
    </source>
</evidence>